<dbReference type="AlphaFoldDB" id="A0A6J4MBV5"/>
<sequence>AALAKSVDDLGKRGRDAAYGYGRINVAKGLGL</sequence>
<organism evidence="1">
    <name type="scientific">uncultured Gemmatimonadaceae bacterium</name>
    <dbReference type="NCBI Taxonomy" id="246130"/>
    <lineage>
        <taxon>Bacteria</taxon>
        <taxon>Pseudomonadati</taxon>
        <taxon>Gemmatimonadota</taxon>
        <taxon>Gemmatimonadia</taxon>
        <taxon>Gemmatimonadales</taxon>
        <taxon>Gemmatimonadaceae</taxon>
        <taxon>environmental samples</taxon>
    </lineage>
</organism>
<evidence type="ECO:0000313" key="1">
    <source>
        <dbReference type="EMBL" id="CAA9353591.1"/>
    </source>
</evidence>
<gene>
    <name evidence="1" type="ORF">AVDCRST_MAG40-3027</name>
</gene>
<name>A0A6J4MBV5_9BACT</name>
<reference evidence="1" key="1">
    <citation type="submission" date="2020-02" db="EMBL/GenBank/DDBJ databases">
        <authorList>
            <person name="Meier V. D."/>
        </authorList>
    </citation>
    <scope>NUCLEOTIDE SEQUENCE</scope>
    <source>
        <strain evidence="1">AVDCRST_MAG40</strain>
    </source>
</reference>
<feature type="non-terminal residue" evidence="1">
    <location>
        <position position="1"/>
    </location>
</feature>
<proteinExistence type="predicted"/>
<accession>A0A6J4MBV5</accession>
<dbReference type="EMBL" id="CADCTX010000831">
    <property type="protein sequence ID" value="CAA9353591.1"/>
    <property type="molecule type" value="Genomic_DNA"/>
</dbReference>
<protein>
    <submittedName>
        <fullName evidence="1">Uncharacterized protein</fullName>
    </submittedName>
</protein>